<evidence type="ECO:0000313" key="3">
    <source>
        <dbReference type="EMBL" id="PIQ68788.1"/>
    </source>
</evidence>
<reference evidence="3 4" key="1">
    <citation type="submission" date="2017-09" db="EMBL/GenBank/DDBJ databases">
        <title>Depth-based differentiation of microbial function through sediment-hosted aquifers and enrichment of novel symbionts in the deep terrestrial subsurface.</title>
        <authorList>
            <person name="Probst A.J."/>
            <person name="Ladd B."/>
            <person name="Jarett J.K."/>
            <person name="Geller-Mcgrath D.E."/>
            <person name="Sieber C.M."/>
            <person name="Emerson J.B."/>
            <person name="Anantharaman K."/>
            <person name="Thomas B.C."/>
            <person name="Malmstrom R."/>
            <person name="Stieglmeier M."/>
            <person name="Klingl A."/>
            <person name="Woyke T."/>
            <person name="Ryan C.M."/>
            <person name="Banfield J.F."/>
        </authorList>
    </citation>
    <scope>NUCLEOTIDE SEQUENCE [LARGE SCALE GENOMIC DNA]</scope>
    <source>
        <strain evidence="3">CG11_big_fil_rev_8_21_14_0_20_46_11</strain>
    </source>
</reference>
<proteinExistence type="inferred from homology"/>
<dbReference type="GO" id="GO:0004519">
    <property type="term" value="F:endonuclease activity"/>
    <property type="evidence" value="ECO:0007669"/>
    <property type="project" value="UniProtKB-KW"/>
</dbReference>
<dbReference type="Pfam" id="PF01541">
    <property type="entry name" value="GIY-YIG"/>
    <property type="match status" value="1"/>
</dbReference>
<dbReference type="CDD" id="cd10449">
    <property type="entry name" value="GIY-YIG_SLX1_like"/>
    <property type="match status" value="1"/>
</dbReference>
<feature type="domain" description="GIY-YIG" evidence="2">
    <location>
        <begin position="1"/>
        <end position="80"/>
    </location>
</feature>
<evidence type="ECO:0000256" key="1">
    <source>
        <dbReference type="ARBA" id="ARBA00007435"/>
    </source>
</evidence>
<dbReference type="InterPro" id="IPR000305">
    <property type="entry name" value="GIY-YIG_endonuc"/>
</dbReference>
<dbReference type="EMBL" id="PCVG01000028">
    <property type="protein sequence ID" value="PIQ68788.1"/>
    <property type="molecule type" value="Genomic_DNA"/>
</dbReference>
<dbReference type="AlphaFoldDB" id="A0A2H0KBZ9"/>
<dbReference type="InterPro" id="IPR035901">
    <property type="entry name" value="GIY-YIG_endonuc_sf"/>
</dbReference>
<sequence length="81" mass="9571">MYTVYVLISQKNGDVYVGSTENIENRLSLHNKGRVRSTKAYRPWELLEIRTCTTRSEAVRLELFLKTGQQKEMLRKRYMAT</sequence>
<dbReference type="Proteomes" id="UP000229342">
    <property type="component" value="Unassembled WGS sequence"/>
</dbReference>
<dbReference type="Gene3D" id="3.40.1440.10">
    <property type="entry name" value="GIY-YIG endonuclease"/>
    <property type="match status" value="1"/>
</dbReference>
<comment type="similarity">
    <text evidence="1">Belongs to the UPF0213 family.</text>
</comment>
<evidence type="ECO:0000313" key="4">
    <source>
        <dbReference type="Proteomes" id="UP000229342"/>
    </source>
</evidence>
<dbReference type="InterPro" id="IPR050190">
    <property type="entry name" value="UPF0213_domain"/>
</dbReference>
<gene>
    <name evidence="3" type="ORF">COV91_02290</name>
</gene>
<dbReference type="SUPFAM" id="SSF82771">
    <property type="entry name" value="GIY-YIG endonuclease"/>
    <property type="match status" value="1"/>
</dbReference>
<evidence type="ECO:0000259" key="2">
    <source>
        <dbReference type="PROSITE" id="PS50164"/>
    </source>
</evidence>
<keyword evidence="3" id="KW-0540">Nuclease</keyword>
<dbReference type="PROSITE" id="PS50164">
    <property type="entry name" value="GIY_YIG"/>
    <property type="match status" value="1"/>
</dbReference>
<name>A0A2H0KBZ9_9BACT</name>
<dbReference type="PANTHER" id="PTHR34477">
    <property type="entry name" value="UPF0213 PROTEIN YHBQ"/>
    <property type="match status" value="1"/>
</dbReference>
<keyword evidence="3" id="KW-0378">Hydrolase</keyword>
<comment type="caution">
    <text evidence="3">The sequence shown here is derived from an EMBL/GenBank/DDBJ whole genome shotgun (WGS) entry which is preliminary data.</text>
</comment>
<accession>A0A2H0KBZ9</accession>
<keyword evidence="3" id="KW-0255">Endonuclease</keyword>
<protein>
    <submittedName>
        <fullName evidence="3">Endonuclease</fullName>
    </submittedName>
</protein>
<dbReference type="PANTHER" id="PTHR34477:SF1">
    <property type="entry name" value="UPF0213 PROTEIN YHBQ"/>
    <property type="match status" value="1"/>
</dbReference>
<organism evidence="3 4">
    <name type="scientific">Candidatus Taylorbacteria bacterium CG11_big_fil_rev_8_21_14_0_20_46_11</name>
    <dbReference type="NCBI Taxonomy" id="1975025"/>
    <lineage>
        <taxon>Bacteria</taxon>
        <taxon>Candidatus Tayloriibacteriota</taxon>
    </lineage>
</organism>